<name>A0ABV2I736_9HYPH</name>
<evidence type="ECO:0000256" key="3">
    <source>
        <dbReference type="ARBA" id="ARBA00022840"/>
    </source>
</evidence>
<evidence type="ECO:0000313" key="5">
    <source>
        <dbReference type="EMBL" id="MET3598729.1"/>
    </source>
</evidence>
<keyword evidence="5" id="KW-0436">Ligase</keyword>
<dbReference type="EC" id="6.3.3.2" evidence="4"/>
<keyword evidence="4" id="KW-0479">Metal-binding</keyword>
<keyword evidence="6" id="KW-1185">Reference proteome</keyword>
<dbReference type="NCBIfam" id="TIGR02727">
    <property type="entry name" value="MTHFS_bact"/>
    <property type="match status" value="1"/>
</dbReference>
<comment type="cofactor">
    <cofactor evidence="4">
        <name>Mg(2+)</name>
        <dbReference type="ChEBI" id="CHEBI:18420"/>
    </cofactor>
</comment>
<dbReference type="GO" id="GO:0030272">
    <property type="term" value="F:5-formyltetrahydrofolate cyclo-ligase activity"/>
    <property type="evidence" value="ECO:0007669"/>
    <property type="project" value="UniProtKB-EC"/>
</dbReference>
<reference evidence="5 6" key="1">
    <citation type="submission" date="2024-06" db="EMBL/GenBank/DDBJ databases">
        <title>Genomic Encyclopedia of Type Strains, Phase IV (KMG-IV): sequencing the most valuable type-strain genomes for metagenomic binning, comparative biology and taxonomic classification.</title>
        <authorList>
            <person name="Goeker M."/>
        </authorList>
    </citation>
    <scope>NUCLEOTIDE SEQUENCE [LARGE SCALE GENOMIC DNA]</scope>
    <source>
        <strain evidence="5 6">DSM 28102</strain>
    </source>
</reference>
<dbReference type="RefSeq" id="WP_354433090.1">
    <property type="nucleotide sequence ID" value="NZ_JBEPLY010000002.1"/>
</dbReference>
<sequence length="227" mass="25433">MLRRFFLRLTGGSGEFLEAYFSRPDETKSDLRKVLLSRRDSLSEKERKKRDKRIMHELEELFTAFEGMTVAGYWPIKSEFDPRPAMREIEKAGGKLCLPAVIDRETIVFRAYKTGDDLVKSGFGTLAPPETAEAVDPEIILIPLVGFDGTGNRLGYGAGHYDRAVADLAARGKRPRLIAPAYAIQEARRIPSEPHDQRLFGIVTDGGTRTIMEVVEDGEIHLEPPTT</sequence>
<dbReference type="InterPro" id="IPR037171">
    <property type="entry name" value="NagB/RpiA_transferase-like"/>
</dbReference>
<dbReference type="PANTHER" id="PTHR23407">
    <property type="entry name" value="ATPASE INHIBITOR/5-FORMYLTETRAHYDROFOLATE CYCLO-LIGASE"/>
    <property type="match status" value="1"/>
</dbReference>
<comment type="similarity">
    <text evidence="1 4">Belongs to the 5-formyltetrahydrofolate cyclo-ligase family.</text>
</comment>
<accession>A0ABV2I736</accession>
<comment type="caution">
    <text evidence="5">The sequence shown here is derived from an EMBL/GenBank/DDBJ whole genome shotgun (WGS) entry which is preliminary data.</text>
</comment>
<protein>
    <recommendedName>
        <fullName evidence="4">5-formyltetrahydrofolate cyclo-ligase</fullName>
        <ecNumber evidence="4">6.3.3.2</ecNumber>
    </recommendedName>
</protein>
<evidence type="ECO:0000256" key="1">
    <source>
        <dbReference type="ARBA" id="ARBA00010638"/>
    </source>
</evidence>
<evidence type="ECO:0000256" key="2">
    <source>
        <dbReference type="ARBA" id="ARBA00022741"/>
    </source>
</evidence>
<keyword evidence="3 4" id="KW-0067">ATP-binding</keyword>
<dbReference type="EMBL" id="JBEPLY010000002">
    <property type="protein sequence ID" value="MET3598729.1"/>
    <property type="molecule type" value="Genomic_DNA"/>
</dbReference>
<evidence type="ECO:0000256" key="4">
    <source>
        <dbReference type="RuleBase" id="RU361279"/>
    </source>
</evidence>
<dbReference type="PANTHER" id="PTHR23407:SF1">
    <property type="entry name" value="5-FORMYLTETRAHYDROFOLATE CYCLO-LIGASE"/>
    <property type="match status" value="1"/>
</dbReference>
<dbReference type="Gene3D" id="3.40.50.10420">
    <property type="entry name" value="NagB/RpiA/CoA transferase-like"/>
    <property type="match status" value="1"/>
</dbReference>
<dbReference type="InterPro" id="IPR002698">
    <property type="entry name" value="FTHF_cligase"/>
</dbReference>
<dbReference type="InterPro" id="IPR024185">
    <property type="entry name" value="FTHF_cligase-like_sf"/>
</dbReference>
<dbReference type="Proteomes" id="UP001549164">
    <property type="component" value="Unassembled WGS sequence"/>
</dbReference>
<keyword evidence="2 4" id="KW-0547">Nucleotide-binding</keyword>
<comment type="catalytic activity">
    <reaction evidence="4">
        <text>(6S)-5-formyl-5,6,7,8-tetrahydrofolate + ATP = (6R)-5,10-methenyltetrahydrofolate + ADP + phosphate</text>
        <dbReference type="Rhea" id="RHEA:10488"/>
        <dbReference type="ChEBI" id="CHEBI:30616"/>
        <dbReference type="ChEBI" id="CHEBI:43474"/>
        <dbReference type="ChEBI" id="CHEBI:57455"/>
        <dbReference type="ChEBI" id="CHEBI:57457"/>
        <dbReference type="ChEBI" id="CHEBI:456216"/>
        <dbReference type="EC" id="6.3.3.2"/>
    </reaction>
</comment>
<organism evidence="5 6">
    <name type="scientific">Martelella mangrovi</name>
    <dbReference type="NCBI Taxonomy" id="1397477"/>
    <lineage>
        <taxon>Bacteria</taxon>
        <taxon>Pseudomonadati</taxon>
        <taxon>Pseudomonadota</taxon>
        <taxon>Alphaproteobacteria</taxon>
        <taxon>Hyphomicrobiales</taxon>
        <taxon>Aurantimonadaceae</taxon>
        <taxon>Martelella</taxon>
    </lineage>
</organism>
<evidence type="ECO:0000313" key="6">
    <source>
        <dbReference type="Proteomes" id="UP001549164"/>
    </source>
</evidence>
<dbReference type="SUPFAM" id="SSF100950">
    <property type="entry name" value="NagB/RpiA/CoA transferase-like"/>
    <property type="match status" value="1"/>
</dbReference>
<keyword evidence="4" id="KW-0460">Magnesium</keyword>
<gene>
    <name evidence="5" type="ORF">ABID12_000656</name>
</gene>
<dbReference type="Pfam" id="PF01812">
    <property type="entry name" value="5-FTHF_cyc-lig"/>
    <property type="match status" value="1"/>
</dbReference>
<proteinExistence type="inferred from homology"/>